<dbReference type="PATRIC" id="fig|999434.4.peg.2630"/>
<keyword evidence="1" id="KW-0812">Transmembrane</keyword>
<dbReference type="AlphaFoldDB" id="A0A0F6MLP0"/>
<protein>
    <submittedName>
        <fullName evidence="2">Uncharacterized protein</fullName>
    </submittedName>
</protein>
<dbReference type="Proteomes" id="UP000011701">
    <property type="component" value="Chromosome"/>
</dbReference>
<reference evidence="2" key="1">
    <citation type="submission" date="2012-01" db="EMBL/GenBank/DDBJ databases">
        <title>The Genome Sequence of Treponema denticola OTK.</title>
        <authorList>
            <consortium name="The Broad Institute Genome Sequencing Platform"/>
            <person name="Earl A."/>
            <person name="Ward D."/>
            <person name="Feldgarden M."/>
            <person name="Gevers D."/>
            <person name="Blanton J.M."/>
            <person name="Fenno C.J."/>
            <person name="Baranova O.V."/>
            <person name="Mathney J."/>
            <person name="Dewhirst F.E."/>
            <person name="Izard J."/>
            <person name="Young S.K."/>
            <person name="Zeng Q."/>
            <person name="Gargeya S."/>
            <person name="Fitzgerald M."/>
            <person name="Haas B."/>
            <person name="Abouelleil A."/>
            <person name="Alvarado L."/>
            <person name="Arachchi H.M."/>
            <person name="Berlin A."/>
            <person name="Chapman S.B."/>
            <person name="Gearin G."/>
            <person name="Goldberg J."/>
            <person name="Griggs A."/>
            <person name="Gujja S."/>
            <person name="Hansen M."/>
            <person name="Heiman D."/>
            <person name="Howarth C."/>
            <person name="Larimer J."/>
            <person name="Lui A."/>
            <person name="MacDonald P.J.P."/>
            <person name="McCowen C."/>
            <person name="Montmayeur A."/>
            <person name="Murphy C."/>
            <person name="Neiman D."/>
            <person name="Pearson M."/>
            <person name="Priest M."/>
            <person name="Roberts A."/>
            <person name="Saif S."/>
            <person name="Shea T."/>
            <person name="Sisk P."/>
            <person name="Stolte C."/>
            <person name="Sykes S."/>
            <person name="Wortman J."/>
            <person name="Nusbaum C."/>
            <person name="Birren B."/>
        </authorList>
    </citation>
    <scope>NUCLEOTIDE SEQUENCE [LARGE SCALE GENOMIC DNA]</scope>
    <source>
        <strain evidence="2">OTK</strain>
    </source>
</reference>
<sequence>MSLMSKVLTGLLYPFVVLIQTVFTYSYNICGNYGIALILLSLFITAITAPLYYLA</sequence>
<organism evidence="2">
    <name type="scientific">Treponema denticola OTK</name>
    <dbReference type="NCBI Taxonomy" id="999434"/>
    <lineage>
        <taxon>Bacteria</taxon>
        <taxon>Pseudomonadati</taxon>
        <taxon>Spirochaetota</taxon>
        <taxon>Spirochaetia</taxon>
        <taxon>Spirochaetales</taxon>
        <taxon>Treponemataceae</taxon>
        <taxon>Treponema</taxon>
    </lineage>
</organism>
<feature type="transmembrane region" description="Helical" evidence="1">
    <location>
        <begin position="7"/>
        <end position="27"/>
    </location>
</feature>
<keyword evidence="1" id="KW-1133">Transmembrane helix</keyword>
<feature type="transmembrane region" description="Helical" evidence="1">
    <location>
        <begin position="33"/>
        <end position="54"/>
    </location>
</feature>
<evidence type="ECO:0000256" key="1">
    <source>
        <dbReference type="SAM" id="Phobius"/>
    </source>
</evidence>
<proteinExistence type="predicted"/>
<keyword evidence="1" id="KW-0472">Membrane</keyword>
<accession>A0A0F6MLP0</accession>
<dbReference type="EMBL" id="AGDY01000010">
    <property type="protein sequence ID" value="EMB19829.1"/>
    <property type="molecule type" value="Genomic_DNA"/>
</dbReference>
<gene>
    <name evidence="2" type="ORF">HMPREF9723_02526</name>
</gene>
<name>A0A0F6MLP0_TREDN</name>
<feature type="non-terminal residue" evidence="2">
    <location>
        <position position="55"/>
    </location>
</feature>
<comment type="caution">
    <text evidence="2">The sequence shown here is derived from an EMBL/GenBank/DDBJ whole genome shotgun (WGS) entry which is preliminary data.</text>
</comment>
<evidence type="ECO:0000313" key="2">
    <source>
        <dbReference type="EMBL" id="EMB19829.1"/>
    </source>
</evidence>
<dbReference type="HOGENOM" id="CLU_3037421_0_0_12"/>